<accession>A0A923HWH1</accession>
<evidence type="ECO:0000313" key="2">
    <source>
        <dbReference type="Proteomes" id="UP000627446"/>
    </source>
</evidence>
<keyword evidence="2" id="KW-1185">Reference proteome</keyword>
<protein>
    <submittedName>
        <fullName evidence="1">Uncharacterized protein</fullName>
    </submittedName>
</protein>
<name>A0A923HWH1_9BURK</name>
<evidence type="ECO:0000313" key="1">
    <source>
        <dbReference type="EMBL" id="MBC3882669.1"/>
    </source>
</evidence>
<reference evidence="1" key="1">
    <citation type="submission" date="2020-08" db="EMBL/GenBank/DDBJ databases">
        <title>Novel species isolated from subtropical streams in China.</title>
        <authorList>
            <person name="Lu H."/>
        </authorList>
    </citation>
    <scope>NUCLEOTIDE SEQUENCE</scope>
    <source>
        <strain evidence="1">LX22W</strain>
    </source>
</reference>
<organism evidence="1 2">
    <name type="scientific">Undibacterium nitidum</name>
    <dbReference type="NCBI Taxonomy" id="2762298"/>
    <lineage>
        <taxon>Bacteria</taxon>
        <taxon>Pseudomonadati</taxon>
        <taxon>Pseudomonadota</taxon>
        <taxon>Betaproteobacteria</taxon>
        <taxon>Burkholderiales</taxon>
        <taxon>Oxalobacteraceae</taxon>
        <taxon>Undibacterium</taxon>
    </lineage>
</organism>
<proteinExistence type="predicted"/>
<dbReference type="AlphaFoldDB" id="A0A923HWH1"/>
<dbReference type="RefSeq" id="WP_186917283.1">
    <property type="nucleotide sequence ID" value="NZ_JACOFZ010000006.1"/>
</dbReference>
<sequence length="86" mass="10005">MHEDSLAKEATIASIEKKPNRIADIFNQMSSVDEVRAWIKQDPIGVWHEYPRGCALLGLLTDGMNECKYKSELAEDVKELENRWWR</sequence>
<dbReference type="EMBL" id="JACOFZ010000006">
    <property type="protein sequence ID" value="MBC3882669.1"/>
    <property type="molecule type" value="Genomic_DNA"/>
</dbReference>
<gene>
    <name evidence="1" type="ORF">H8K36_14870</name>
</gene>
<comment type="caution">
    <text evidence="1">The sequence shown here is derived from an EMBL/GenBank/DDBJ whole genome shotgun (WGS) entry which is preliminary data.</text>
</comment>
<dbReference type="Proteomes" id="UP000627446">
    <property type="component" value="Unassembled WGS sequence"/>
</dbReference>